<proteinExistence type="predicted"/>
<reference evidence="2" key="2">
    <citation type="journal article" date="2023" name="Science">
        <title>Genomic signatures of disease resistance in endangered staghorn corals.</title>
        <authorList>
            <person name="Vollmer S.V."/>
            <person name="Selwyn J.D."/>
            <person name="Despard B.A."/>
            <person name="Roesel C.L."/>
        </authorList>
    </citation>
    <scope>NUCLEOTIDE SEQUENCE</scope>
    <source>
        <strain evidence="2">K2</strain>
    </source>
</reference>
<dbReference type="Proteomes" id="UP001249851">
    <property type="component" value="Unassembled WGS sequence"/>
</dbReference>
<comment type="caution">
    <text evidence="2">The sequence shown here is derived from an EMBL/GenBank/DDBJ whole genome shotgun (WGS) entry which is preliminary data.</text>
</comment>
<dbReference type="AlphaFoldDB" id="A0AAD9QMJ4"/>
<sequence length="121" mass="13834">MTLFTQSFKHIAGVLFRNLKQLLRACKVEVLTLVCLQGRDWVNWMTREMKMRKLYLKQTIARDSQTDLKEESGSLSSGESDIGVDDDDEELLDDEDLQEGRGQGQEDVSQTNSLNDSDNDF</sequence>
<dbReference type="EMBL" id="JARQWQ010000023">
    <property type="protein sequence ID" value="KAK2563993.1"/>
    <property type="molecule type" value="Genomic_DNA"/>
</dbReference>
<evidence type="ECO:0000313" key="2">
    <source>
        <dbReference type="EMBL" id="KAK2563993.1"/>
    </source>
</evidence>
<gene>
    <name evidence="2" type="ORF">P5673_012198</name>
</gene>
<reference evidence="2" key="1">
    <citation type="journal article" date="2023" name="G3 (Bethesda)">
        <title>Whole genome assembly and annotation of the endangered Caribbean coral Acropora cervicornis.</title>
        <authorList>
            <person name="Selwyn J.D."/>
            <person name="Vollmer S.V."/>
        </authorList>
    </citation>
    <scope>NUCLEOTIDE SEQUENCE</scope>
    <source>
        <strain evidence="2">K2</strain>
    </source>
</reference>
<feature type="region of interest" description="Disordered" evidence="1">
    <location>
        <begin position="64"/>
        <end position="121"/>
    </location>
</feature>
<evidence type="ECO:0000256" key="1">
    <source>
        <dbReference type="SAM" id="MobiDB-lite"/>
    </source>
</evidence>
<feature type="compositionally biased region" description="Acidic residues" evidence="1">
    <location>
        <begin position="82"/>
        <end position="97"/>
    </location>
</feature>
<protein>
    <submittedName>
        <fullName evidence="2">Uncharacterized protein</fullName>
    </submittedName>
</protein>
<feature type="compositionally biased region" description="Polar residues" evidence="1">
    <location>
        <begin position="106"/>
        <end position="121"/>
    </location>
</feature>
<accession>A0AAD9QMJ4</accession>
<name>A0AAD9QMJ4_ACRCE</name>
<evidence type="ECO:0000313" key="3">
    <source>
        <dbReference type="Proteomes" id="UP001249851"/>
    </source>
</evidence>
<keyword evidence="3" id="KW-1185">Reference proteome</keyword>
<organism evidence="2 3">
    <name type="scientific">Acropora cervicornis</name>
    <name type="common">Staghorn coral</name>
    <dbReference type="NCBI Taxonomy" id="6130"/>
    <lineage>
        <taxon>Eukaryota</taxon>
        <taxon>Metazoa</taxon>
        <taxon>Cnidaria</taxon>
        <taxon>Anthozoa</taxon>
        <taxon>Hexacorallia</taxon>
        <taxon>Scleractinia</taxon>
        <taxon>Astrocoeniina</taxon>
        <taxon>Acroporidae</taxon>
        <taxon>Acropora</taxon>
    </lineage>
</organism>